<dbReference type="PROSITE" id="PS51197">
    <property type="entry name" value="HTH_RRF2_2"/>
    <property type="match status" value="1"/>
</dbReference>
<dbReference type="EMBL" id="QRAY01000018">
    <property type="protein sequence ID" value="RDS58904.1"/>
    <property type="molecule type" value="Genomic_DNA"/>
</dbReference>
<protein>
    <submittedName>
        <fullName evidence="1">Transcriptional regulator</fullName>
    </submittedName>
</protein>
<dbReference type="Proteomes" id="UP000254492">
    <property type="component" value="Unassembled WGS sequence"/>
</dbReference>
<name>A0ABX9I2J3_9LACO</name>
<comment type="caution">
    <text evidence="1">The sequence shown here is derived from an EMBL/GenBank/DDBJ whole genome shotgun (WGS) entry which is preliminary data.</text>
</comment>
<dbReference type="InterPro" id="IPR036390">
    <property type="entry name" value="WH_DNA-bd_sf"/>
</dbReference>
<dbReference type="InterPro" id="IPR036388">
    <property type="entry name" value="WH-like_DNA-bd_sf"/>
</dbReference>
<dbReference type="PANTHER" id="PTHR33221">
    <property type="entry name" value="WINGED HELIX-TURN-HELIX TRANSCRIPTIONAL REGULATOR, RRF2 FAMILY"/>
    <property type="match status" value="1"/>
</dbReference>
<sequence>MKIPPIFEQSICIILLLAVQKDHIALSSKTISSRLQLSDTYTKKVANKLVKNKLIDSMPGKYGGLKSSKSIKQISLLDIYHAVVGEENLFDSTNLAEKVFIEPDVIQEKQQVLENEIDRIQNIFFENLSAFTIDQLLVDRDYVNGYINWEEIIDGESEDKDE</sequence>
<reference evidence="1 2" key="1">
    <citation type="submission" date="2018-07" db="EMBL/GenBank/DDBJ databases">
        <title>Genome-based reclassification of Weissella jogaejeotgali as Weissella thailandensis.</title>
        <authorList>
            <person name="Chun J."/>
            <person name="Kim B.-Y."/>
            <person name="Kwak M.-J."/>
        </authorList>
    </citation>
    <scope>NUCLEOTIDE SEQUENCE [LARGE SCALE GENOMIC DNA]</scope>
    <source>
        <strain evidence="1 2">KCTC 3751</strain>
    </source>
</reference>
<evidence type="ECO:0000313" key="2">
    <source>
        <dbReference type="Proteomes" id="UP000254492"/>
    </source>
</evidence>
<dbReference type="Gene3D" id="1.10.10.10">
    <property type="entry name" value="Winged helix-like DNA-binding domain superfamily/Winged helix DNA-binding domain"/>
    <property type="match status" value="1"/>
</dbReference>
<dbReference type="PANTHER" id="PTHR33221:SF15">
    <property type="entry name" value="HTH-TYPE TRANSCRIPTIONAL REGULATOR YWGB-RELATED"/>
    <property type="match status" value="1"/>
</dbReference>
<dbReference type="Pfam" id="PF02082">
    <property type="entry name" value="Rrf2"/>
    <property type="match status" value="1"/>
</dbReference>
<gene>
    <name evidence="1" type="ORF">DWV05_08695</name>
</gene>
<accession>A0ABX9I2J3</accession>
<dbReference type="SUPFAM" id="SSF46785">
    <property type="entry name" value="Winged helix' DNA-binding domain"/>
    <property type="match status" value="1"/>
</dbReference>
<dbReference type="InterPro" id="IPR000944">
    <property type="entry name" value="Tscrpt_reg_Rrf2"/>
</dbReference>
<evidence type="ECO:0000313" key="1">
    <source>
        <dbReference type="EMBL" id="RDS58904.1"/>
    </source>
</evidence>
<keyword evidence="2" id="KW-1185">Reference proteome</keyword>
<dbReference type="RefSeq" id="WP_115471551.1">
    <property type="nucleotide sequence ID" value="NZ_BJEC01000019.1"/>
</dbReference>
<organism evidence="1 2">
    <name type="scientific">Weissella thailandensis</name>
    <dbReference type="NCBI Taxonomy" id="89061"/>
    <lineage>
        <taxon>Bacteria</taxon>
        <taxon>Bacillati</taxon>
        <taxon>Bacillota</taxon>
        <taxon>Bacilli</taxon>
        <taxon>Lactobacillales</taxon>
        <taxon>Lactobacillaceae</taxon>
        <taxon>Weissella</taxon>
    </lineage>
</organism>
<proteinExistence type="predicted"/>